<dbReference type="EMBL" id="JALLPJ020001079">
    <property type="protein sequence ID" value="KAL3776838.1"/>
    <property type="molecule type" value="Genomic_DNA"/>
</dbReference>
<dbReference type="AlphaFoldDB" id="A0ABD3NLW5"/>
<sequence>MIRLDLPPKPSQSKSRRRTTNRSSTSKSGRTKSRRSRYGDDSSIISSSTPLPIAPQAGMVFDANGNDIGQALALKVSLSEVRIKDARARAAKEKREKKERKGLDSTVSWISASLSNLTSDFSLDGTGSLASSTSTRGRIVKETLIGNLTDPTMPRCPPRKTNSYIPSKYVTHQAPAPVSSGGLFGLFKSYACDGREDVDDTDSTYTAHRDERGVVIYEV</sequence>
<organism evidence="2 3">
    <name type="scientific">Cyclotella atomus</name>
    <dbReference type="NCBI Taxonomy" id="382360"/>
    <lineage>
        <taxon>Eukaryota</taxon>
        <taxon>Sar</taxon>
        <taxon>Stramenopiles</taxon>
        <taxon>Ochrophyta</taxon>
        <taxon>Bacillariophyta</taxon>
        <taxon>Coscinodiscophyceae</taxon>
        <taxon>Thalassiosirophycidae</taxon>
        <taxon>Stephanodiscales</taxon>
        <taxon>Stephanodiscaceae</taxon>
        <taxon>Cyclotella</taxon>
    </lineage>
</organism>
<dbReference type="Proteomes" id="UP001530400">
    <property type="component" value="Unassembled WGS sequence"/>
</dbReference>
<evidence type="ECO:0000313" key="2">
    <source>
        <dbReference type="EMBL" id="KAL3776838.1"/>
    </source>
</evidence>
<name>A0ABD3NLW5_9STRA</name>
<evidence type="ECO:0000256" key="1">
    <source>
        <dbReference type="SAM" id="MobiDB-lite"/>
    </source>
</evidence>
<proteinExistence type="predicted"/>
<evidence type="ECO:0000313" key="3">
    <source>
        <dbReference type="Proteomes" id="UP001530400"/>
    </source>
</evidence>
<reference evidence="2 3" key="1">
    <citation type="submission" date="2024-10" db="EMBL/GenBank/DDBJ databases">
        <title>Updated reference genomes for cyclostephanoid diatoms.</title>
        <authorList>
            <person name="Roberts W.R."/>
            <person name="Alverson A.J."/>
        </authorList>
    </citation>
    <scope>NUCLEOTIDE SEQUENCE [LARGE SCALE GENOMIC DNA]</scope>
    <source>
        <strain evidence="2 3">AJA010-31</strain>
    </source>
</reference>
<feature type="region of interest" description="Disordered" evidence="1">
    <location>
        <begin position="1"/>
        <end position="59"/>
    </location>
</feature>
<comment type="caution">
    <text evidence="2">The sequence shown here is derived from an EMBL/GenBank/DDBJ whole genome shotgun (WGS) entry which is preliminary data.</text>
</comment>
<protein>
    <submittedName>
        <fullName evidence="2">Uncharacterized protein</fullName>
    </submittedName>
</protein>
<gene>
    <name evidence="2" type="ORF">ACHAWO_004243</name>
</gene>
<keyword evidence="3" id="KW-1185">Reference proteome</keyword>
<accession>A0ABD3NLW5</accession>